<dbReference type="KEGG" id="fox:FOXG_18048"/>
<evidence type="ECO:0000313" key="2">
    <source>
        <dbReference type="Proteomes" id="UP000009097"/>
    </source>
</evidence>
<accession>A0A0J9UA18</accession>
<sequence>MYPASSRATSTANHAIYAEHAQYAQHAAKASWMLEDAIFARPSRDTDAIKFMIENERQNV</sequence>
<proteinExistence type="predicted"/>
<dbReference type="GeneID" id="28958754"/>
<name>A0A0J9UA18_FUSO4</name>
<dbReference type="EMBL" id="DS231696">
    <property type="protein sequence ID" value="KNA95829.1"/>
    <property type="molecule type" value="Genomic_DNA"/>
</dbReference>
<gene>
    <name evidence="1" type="ORF">FOXG_18048</name>
</gene>
<reference evidence="1" key="1">
    <citation type="submission" date="2007-04" db="EMBL/GenBank/DDBJ databases">
        <authorList>
            <consortium name="The Broad Institute Genome Sequencing Platform"/>
            <person name="Birren B."/>
            <person name="Lander E."/>
            <person name="Galagan J."/>
            <person name="Nusbaum C."/>
            <person name="Devon K."/>
            <person name="Ma L.-J."/>
            <person name="Jaffe D."/>
            <person name="Butler J."/>
            <person name="Alvarez P."/>
            <person name="Gnerre S."/>
            <person name="Grabherr M."/>
            <person name="Kleber M."/>
            <person name="Mauceli E."/>
            <person name="Brockman W."/>
            <person name="MacCallum I.A."/>
            <person name="Young S."/>
            <person name="LaButti K."/>
            <person name="DeCaprio D."/>
            <person name="Crawford M."/>
            <person name="Koehrsen M."/>
            <person name="Engels R."/>
            <person name="Montgomery P."/>
            <person name="Pearson M."/>
            <person name="Howarth C."/>
            <person name="Larson L."/>
            <person name="White J."/>
            <person name="O'Leary S."/>
            <person name="Kodira C."/>
            <person name="Zeng Q."/>
            <person name="Yandava C."/>
            <person name="Alvarado L."/>
            <person name="Kistler C."/>
            <person name="Shim W.-B."/>
            <person name="Kang S."/>
            <person name="Woloshuk C."/>
        </authorList>
    </citation>
    <scope>NUCLEOTIDE SEQUENCE</scope>
    <source>
        <strain evidence="1">4287</strain>
    </source>
</reference>
<evidence type="ECO:0000313" key="1">
    <source>
        <dbReference type="EMBL" id="KNA95829.1"/>
    </source>
</evidence>
<organism evidence="1 2">
    <name type="scientific">Fusarium oxysporum f. sp. lycopersici (strain 4287 / CBS 123668 / FGSC 9935 / NRRL 34936)</name>
    <name type="common">Fusarium vascular wilt of tomato</name>
    <dbReference type="NCBI Taxonomy" id="426428"/>
    <lineage>
        <taxon>Eukaryota</taxon>
        <taxon>Fungi</taxon>
        <taxon>Dikarya</taxon>
        <taxon>Ascomycota</taxon>
        <taxon>Pezizomycotina</taxon>
        <taxon>Sordariomycetes</taxon>
        <taxon>Hypocreomycetidae</taxon>
        <taxon>Hypocreales</taxon>
        <taxon>Nectriaceae</taxon>
        <taxon>Fusarium</taxon>
        <taxon>Fusarium oxysporum species complex</taxon>
    </lineage>
</organism>
<dbReference type="AlphaFoldDB" id="A0A0J9UA18"/>
<dbReference type="VEuPathDB" id="FungiDB:FOXG_18048"/>
<reference evidence="1" key="2">
    <citation type="journal article" date="2010" name="Nature">
        <title>Comparative genomics reveals mobile pathogenicity chromosomes in Fusarium.</title>
        <authorList>
            <person name="Ma L.J."/>
            <person name="van der Does H.C."/>
            <person name="Borkovich K.A."/>
            <person name="Coleman J.J."/>
            <person name="Daboussi M.J."/>
            <person name="Di Pietro A."/>
            <person name="Dufresne M."/>
            <person name="Freitag M."/>
            <person name="Grabherr M."/>
            <person name="Henrissat B."/>
            <person name="Houterman P.M."/>
            <person name="Kang S."/>
            <person name="Shim W.B."/>
            <person name="Woloshuk C."/>
            <person name="Xie X."/>
            <person name="Xu J.R."/>
            <person name="Antoniw J."/>
            <person name="Baker S.E."/>
            <person name="Bluhm B.H."/>
            <person name="Breakspear A."/>
            <person name="Brown D.W."/>
            <person name="Butchko R.A."/>
            <person name="Chapman S."/>
            <person name="Coulson R."/>
            <person name="Coutinho P.M."/>
            <person name="Danchin E.G."/>
            <person name="Diener A."/>
            <person name="Gale L.R."/>
            <person name="Gardiner D.M."/>
            <person name="Goff S."/>
            <person name="Hammond-Kosack K.E."/>
            <person name="Hilburn K."/>
            <person name="Hua-Van A."/>
            <person name="Jonkers W."/>
            <person name="Kazan K."/>
            <person name="Kodira C.D."/>
            <person name="Koehrsen M."/>
            <person name="Kumar L."/>
            <person name="Lee Y.H."/>
            <person name="Li L."/>
            <person name="Manners J.M."/>
            <person name="Miranda-Saavedra D."/>
            <person name="Mukherjee M."/>
            <person name="Park G."/>
            <person name="Park J."/>
            <person name="Park S.Y."/>
            <person name="Proctor R.H."/>
            <person name="Regev A."/>
            <person name="Ruiz-Roldan M.C."/>
            <person name="Sain D."/>
            <person name="Sakthikumar S."/>
            <person name="Sykes S."/>
            <person name="Schwartz D.C."/>
            <person name="Turgeon B.G."/>
            <person name="Wapinski I."/>
            <person name="Yoder O."/>
            <person name="Young S."/>
            <person name="Zeng Q."/>
            <person name="Zhou S."/>
            <person name="Galagan J."/>
            <person name="Cuomo C.A."/>
            <person name="Kistler H.C."/>
            <person name="Rep M."/>
        </authorList>
    </citation>
    <scope>NUCLEOTIDE SEQUENCE [LARGE SCALE GENOMIC DNA]</scope>
    <source>
        <strain evidence="1">4287</strain>
    </source>
</reference>
<protein>
    <submittedName>
        <fullName evidence="1">Uncharacterized protein</fullName>
    </submittedName>
</protein>
<dbReference type="Proteomes" id="UP000009097">
    <property type="component" value="Unassembled WGS sequence"/>
</dbReference>
<dbReference type="RefSeq" id="XP_018233875.1">
    <property type="nucleotide sequence ID" value="XM_018398088.1"/>
</dbReference>